<dbReference type="AlphaFoldDB" id="A0A4U9CS27"/>
<dbReference type="EMBL" id="CABDVU010000001">
    <property type="protein sequence ID" value="VTN08609.1"/>
    <property type="molecule type" value="Genomic_DNA"/>
</dbReference>
<reference evidence="1 2" key="1">
    <citation type="submission" date="2019-04" db="EMBL/GenBank/DDBJ databases">
        <authorList>
            <consortium name="Pathogen Informatics"/>
        </authorList>
    </citation>
    <scope>NUCLEOTIDE SEQUENCE [LARGE SCALE GENOMIC DNA]</scope>
    <source>
        <strain evidence="1 2">NCTC9185</strain>
    </source>
</reference>
<evidence type="ECO:0000313" key="2">
    <source>
        <dbReference type="Proteomes" id="UP000339249"/>
    </source>
</evidence>
<dbReference type="Gene3D" id="1.20.1640.10">
    <property type="entry name" value="Multidrug efflux transporter AcrB transmembrane domain"/>
    <property type="match status" value="1"/>
</dbReference>
<dbReference type="GO" id="GO:0022857">
    <property type="term" value="F:transmembrane transporter activity"/>
    <property type="evidence" value="ECO:0007669"/>
    <property type="project" value="InterPro"/>
</dbReference>
<name>A0A4U9CS27_RAOTE</name>
<dbReference type="Proteomes" id="UP000339249">
    <property type="component" value="Unassembled WGS sequence"/>
</dbReference>
<organism evidence="1 2">
    <name type="scientific">Raoultella terrigena</name>
    <name type="common">Klebsiella terrigena</name>
    <dbReference type="NCBI Taxonomy" id="577"/>
    <lineage>
        <taxon>Bacteria</taxon>
        <taxon>Pseudomonadati</taxon>
        <taxon>Pseudomonadota</taxon>
        <taxon>Gammaproteobacteria</taxon>
        <taxon>Enterobacterales</taxon>
        <taxon>Enterobacteriaceae</taxon>
        <taxon>Klebsiella/Raoultella group</taxon>
        <taxon>Raoultella</taxon>
    </lineage>
</organism>
<dbReference type="InterPro" id="IPR001036">
    <property type="entry name" value="Acrflvin-R"/>
</dbReference>
<evidence type="ECO:0000313" key="1">
    <source>
        <dbReference type="EMBL" id="VTN08609.1"/>
    </source>
</evidence>
<accession>A0A4U9CS27</accession>
<sequence>MKVVQTFAEAMVLVFLVMLLFLHKIRCTIIPAIVAPVALLGTFTVCY</sequence>
<protein>
    <submittedName>
        <fullName evidence="1">Acriflavine resistance protein B</fullName>
    </submittedName>
</protein>
<dbReference type="GO" id="GO:0016020">
    <property type="term" value="C:membrane"/>
    <property type="evidence" value="ECO:0007669"/>
    <property type="project" value="InterPro"/>
</dbReference>
<dbReference type="Pfam" id="PF00873">
    <property type="entry name" value="ACR_tran"/>
    <property type="match status" value="1"/>
</dbReference>
<proteinExistence type="predicted"/>
<dbReference type="SUPFAM" id="SSF82866">
    <property type="entry name" value="Multidrug efflux transporter AcrB transmembrane domain"/>
    <property type="match status" value="1"/>
</dbReference>
<gene>
    <name evidence="1" type="primary">acrB_2</name>
    <name evidence="1" type="ORF">NCTC9185_00487</name>
</gene>